<feature type="transmembrane region" description="Helical" evidence="7">
    <location>
        <begin position="21"/>
        <end position="39"/>
    </location>
</feature>
<reference evidence="10 11" key="1">
    <citation type="submission" date="2019-08" db="EMBL/GenBank/DDBJ databases">
        <title>In-depth cultivation of the pig gut microbiome towards novel bacterial diversity and tailored functional studies.</title>
        <authorList>
            <person name="Wylensek D."/>
            <person name="Hitch T.C.A."/>
            <person name="Clavel T."/>
        </authorList>
    </citation>
    <scope>NUCLEOTIDE SEQUENCE [LARGE SCALE GENOMIC DNA]</scope>
    <source>
        <strain evidence="10 11">BBE-744-WT-12</strain>
    </source>
</reference>
<name>A0A844G5R3_9BACT</name>
<proteinExistence type="inferred from homology"/>
<keyword evidence="4 7" id="KW-1133">Transmembrane helix</keyword>
<keyword evidence="11" id="KW-1185">Reference proteome</keyword>
<evidence type="ECO:0000259" key="8">
    <source>
        <dbReference type="Pfam" id="PF02687"/>
    </source>
</evidence>
<evidence type="ECO:0000313" key="11">
    <source>
        <dbReference type="Proteomes" id="UP000435649"/>
    </source>
</evidence>
<organism evidence="10 11">
    <name type="scientific">Victivallis lenta</name>
    <dbReference type="NCBI Taxonomy" id="2606640"/>
    <lineage>
        <taxon>Bacteria</taxon>
        <taxon>Pseudomonadati</taxon>
        <taxon>Lentisphaerota</taxon>
        <taxon>Lentisphaeria</taxon>
        <taxon>Victivallales</taxon>
        <taxon>Victivallaceae</taxon>
        <taxon>Victivallis</taxon>
    </lineage>
</organism>
<dbReference type="GO" id="GO:0022857">
    <property type="term" value="F:transmembrane transporter activity"/>
    <property type="evidence" value="ECO:0007669"/>
    <property type="project" value="TreeGrafter"/>
</dbReference>
<keyword evidence="2" id="KW-1003">Cell membrane</keyword>
<accession>A0A844G5R3</accession>
<feature type="transmembrane region" description="Helical" evidence="7">
    <location>
        <begin position="373"/>
        <end position="397"/>
    </location>
</feature>
<dbReference type="AlphaFoldDB" id="A0A844G5R3"/>
<evidence type="ECO:0000256" key="2">
    <source>
        <dbReference type="ARBA" id="ARBA00022475"/>
    </source>
</evidence>
<keyword evidence="5 7" id="KW-0472">Membrane</keyword>
<dbReference type="EMBL" id="VUNS01000013">
    <property type="protein sequence ID" value="MST97921.1"/>
    <property type="molecule type" value="Genomic_DNA"/>
</dbReference>
<dbReference type="RefSeq" id="WP_154419031.1">
    <property type="nucleotide sequence ID" value="NZ_VUNS01000013.1"/>
</dbReference>
<evidence type="ECO:0000256" key="5">
    <source>
        <dbReference type="ARBA" id="ARBA00023136"/>
    </source>
</evidence>
<dbReference type="PANTHER" id="PTHR30572:SF4">
    <property type="entry name" value="ABC TRANSPORTER PERMEASE YTRF"/>
    <property type="match status" value="1"/>
</dbReference>
<evidence type="ECO:0000259" key="9">
    <source>
        <dbReference type="Pfam" id="PF12704"/>
    </source>
</evidence>
<evidence type="ECO:0000256" key="6">
    <source>
        <dbReference type="ARBA" id="ARBA00038076"/>
    </source>
</evidence>
<dbReference type="Proteomes" id="UP000435649">
    <property type="component" value="Unassembled WGS sequence"/>
</dbReference>
<feature type="transmembrane region" description="Helical" evidence="7">
    <location>
        <begin position="417"/>
        <end position="438"/>
    </location>
</feature>
<evidence type="ECO:0000256" key="1">
    <source>
        <dbReference type="ARBA" id="ARBA00004651"/>
    </source>
</evidence>
<keyword evidence="3 7" id="KW-0812">Transmembrane</keyword>
<dbReference type="Pfam" id="PF02687">
    <property type="entry name" value="FtsX"/>
    <property type="match status" value="1"/>
</dbReference>
<feature type="domain" description="ABC3 transporter permease C-terminal" evidence="8">
    <location>
        <begin position="333"/>
        <end position="445"/>
    </location>
</feature>
<dbReference type="PANTHER" id="PTHR30572">
    <property type="entry name" value="MEMBRANE COMPONENT OF TRANSPORTER-RELATED"/>
    <property type="match status" value="1"/>
</dbReference>
<gene>
    <name evidence="10" type="ORF">FYJ85_12820</name>
</gene>
<evidence type="ECO:0000256" key="7">
    <source>
        <dbReference type="SAM" id="Phobius"/>
    </source>
</evidence>
<dbReference type="InterPro" id="IPR050250">
    <property type="entry name" value="Macrolide_Exporter_MacB"/>
</dbReference>
<dbReference type="Pfam" id="PF12704">
    <property type="entry name" value="MacB_PCD"/>
    <property type="match status" value="1"/>
</dbReference>
<feature type="domain" description="MacB-like periplasmic core" evidence="9">
    <location>
        <begin position="22"/>
        <end position="228"/>
    </location>
</feature>
<comment type="subcellular location">
    <subcellularLocation>
        <location evidence="1">Cell membrane</location>
        <topology evidence="1">Multi-pass membrane protein</topology>
    </subcellularLocation>
</comment>
<comment type="caution">
    <text evidence="10">The sequence shown here is derived from an EMBL/GenBank/DDBJ whole genome shotgun (WGS) entry which is preliminary data.</text>
</comment>
<feature type="transmembrane region" description="Helical" evidence="7">
    <location>
        <begin position="329"/>
        <end position="353"/>
    </location>
</feature>
<protein>
    <submittedName>
        <fullName evidence="10">FtsX-like permease family protein</fullName>
    </submittedName>
</protein>
<evidence type="ECO:0000256" key="4">
    <source>
        <dbReference type="ARBA" id="ARBA00022989"/>
    </source>
</evidence>
<sequence length="452" mass="48285">MNVASTIIVALKALLRNPTRALLTTLGIVIGIAAVITMMEIGTGSSQSIRSSIEKMGANTVLVLPGASRRGGVNQGSGSRMSLTPEDCDAILRECVAVGTAVPVVNAGGYQVISGNVNYAPSRITGTAPDFLTIRNWEIEEGRNFTSREVNSRATVCLVGTTIVREVFGGNSPIDSELRIKDTAFKVVGVLKSKGANMMGSDEDDVIILPWTTTRLRLTGLKTGEASDTTSTAATSPSALYPGEGIALYPEPDENLETDTLLMPKFIHIDMIQLIATSPEKVDEAIDEVTTLLRERHRIKPGEDDDFHIRNSAEFMQMLTGTTTVMTNLLLGVALISLVVGGVGIMNIMLVSVTERTREIGLRMAVGARSRDILQQFLIESMVLCLVGGIVGILLGHGAALLVERYLNWPIASSPEAVLAAVAVSAAVGLVFGFYPAWKASKLDPIEALRYE</sequence>
<evidence type="ECO:0000313" key="10">
    <source>
        <dbReference type="EMBL" id="MST97921.1"/>
    </source>
</evidence>
<evidence type="ECO:0000256" key="3">
    <source>
        <dbReference type="ARBA" id="ARBA00022692"/>
    </source>
</evidence>
<dbReference type="InterPro" id="IPR003838">
    <property type="entry name" value="ABC3_permease_C"/>
</dbReference>
<dbReference type="InterPro" id="IPR025857">
    <property type="entry name" value="MacB_PCD"/>
</dbReference>
<dbReference type="GO" id="GO:0005886">
    <property type="term" value="C:plasma membrane"/>
    <property type="evidence" value="ECO:0007669"/>
    <property type="project" value="UniProtKB-SubCell"/>
</dbReference>
<comment type="similarity">
    <text evidence="6">Belongs to the ABC-4 integral membrane protein family.</text>
</comment>